<reference evidence="1 2" key="1">
    <citation type="submission" date="2016-04" db="EMBL/GenBank/DDBJ databases">
        <title>The genome of Intoshia linei affirms orthonectids as highly simplified spiralians.</title>
        <authorList>
            <person name="Mikhailov K.V."/>
            <person name="Slusarev G.S."/>
            <person name="Nikitin M.A."/>
            <person name="Logacheva M.D."/>
            <person name="Penin A."/>
            <person name="Aleoshin V."/>
            <person name="Panchin Y.V."/>
        </authorList>
    </citation>
    <scope>NUCLEOTIDE SEQUENCE [LARGE SCALE GENOMIC DNA]</scope>
    <source>
        <strain evidence="1">Intl2013</strain>
        <tissue evidence="1">Whole animal</tissue>
    </source>
</reference>
<evidence type="ECO:0000313" key="1">
    <source>
        <dbReference type="EMBL" id="OAF68851.1"/>
    </source>
</evidence>
<dbReference type="InterPro" id="IPR036322">
    <property type="entry name" value="WD40_repeat_dom_sf"/>
</dbReference>
<organism evidence="1 2">
    <name type="scientific">Intoshia linei</name>
    <dbReference type="NCBI Taxonomy" id="1819745"/>
    <lineage>
        <taxon>Eukaryota</taxon>
        <taxon>Metazoa</taxon>
        <taxon>Spiralia</taxon>
        <taxon>Lophotrochozoa</taxon>
        <taxon>Mesozoa</taxon>
        <taxon>Orthonectida</taxon>
        <taxon>Rhopaluridae</taxon>
        <taxon>Intoshia</taxon>
    </lineage>
</organism>
<dbReference type="Proteomes" id="UP000078046">
    <property type="component" value="Unassembled WGS sequence"/>
</dbReference>
<proteinExistence type="predicted"/>
<dbReference type="AlphaFoldDB" id="A0A177B5I6"/>
<dbReference type="SUPFAM" id="SSF50978">
    <property type="entry name" value="WD40 repeat-like"/>
    <property type="match status" value="1"/>
</dbReference>
<comment type="caution">
    <text evidence="1">The sequence shown here is derived from an EMBL/GenBank/DDBJ whole genome shotgun (WGS) entry which is preliminary data.</text>
</comment>
<keyword evidence="2" id="KW-1185">Reference proteome</keyword>
<sequence length="308" mass="35463">MLMQLSSVKNKFNPKNADELEEKIHTVMKNRDTLLKCITLGFSRKFRVLCDQGRHNEKKPENVWLTYGNIVTINFDEETLTFICATDNGIVSFWEYKSGICMGCVHTEHNDLISDLHLLNPDNVPNISKFQNKLNKKQKISLKTDKIDKSSEMDDILVKYKTVSALVVTSCCELFYIDSNGLNLDNNLKELILNSEINANKITSIVNINGKYLLLCLKDGSLISFNTDTCDYETSFESSPEYDISEPWKVVYSFNRRFGKLYIVVNSTKNNDAKICVFEITKELQIEKRVQKESKNFDQIVKSILEEM</sequence>
<accession>A0A177B5I6</accession>
<evidence type="ECO:0000313" key="2">
    <source>
        <dbReference type="Proteomes" id="UP000078046"/>
    </source>
</evidence>
<gene>
    <name evidence="1" type="ORF">A3Q56_03413</name>
</gene>
<dbReference type="EMBL" id="LWCA01000377">
    <property type="protein sequence ID" value="OAF68851.1"/>
    <property type="molecule type" value="Genomic_DNA"/>
</dbReference>
<name>A0A177B5I6_9BILA</name>
<protein>
    <submittedName>
        <fullName evidence="1">Uncharacterized protein</fullName>
    </submittedName>
</protein>